<dbReference type="EMBL" id="JABXBU010002230">
    <property type="protein sequence ID" value="KAF8766643.1"/>
    <property type="molecule type" value="Genomic_DNA"/>
</dbReference>
<name>A0A8T0E4D5_ARGBR</name>
<dbReference type="InterPro" id="IPR036397">
    <property type="entry name" value="RNaseH_sf"/>
</dbReference>
<reference evidence="2" key="2">
    <citation type="submission" date="2020-06" db="EMBL/GenBank/DDBJ databases">
        <authorList>
            <person name="Sheffer M."/>
        </authorList>
    </citation>
    <scope>NUCLEOTIDE SEQUENCE</scope>
</reference>
<protein>
    <submittedName>
        <fullName evidence="2">Bromodomain-containing protein 8</fullName>
    </submittedName>
</protein>
<proteinExistence type="predicted"/>
<accession>A0A8T0E4D5</accession>
<feature type="region of interest" description="Disordered" evidence="1">
    <location>
        <begin position="149"/>
        <end position="173"/>
    </location>
</feature>
<dbReference type="PANTHER" id="PTHR46060">
    <property type="entry name" value="MARINER MOS1 TRANSPOSASE-LIKE PROTEIN"/>
    <property type="match status" value="1"/>
</dbReference>
<reference evidence="2" key="1">
    <citation type="journal article" date="2020" name="bioRxiv">
        <title>Chromosome-level reference genome of the European wasp spider Argiope bruennichi: a resource for studies on range expansion and evolutionary adaptation.</title>
        <authorList>
            <person name="Sheffer M.M."/>
            <person name="Hoppe A."/>
            <person name="Krehenwinkel H."/>
            <person name="Uhl G."/>
            <person name="Kuss A.W."/>
            <person name="Jensen L."/>
            <person name="Jensen C."/>
            <person name="Gillespie R.G."/>
            <person name="Hoff K.J."/>
            <person name="Prost S."/>
        </authorList>
    </citation>
    <scope>NUCLEOTIDE SEQUENCE</scope>
</reference>
<organism evidence="2 3">
    <name type="scientific">Argiope bruennichi</name>
    <name type="common">Wasp spider</name>
    <name type="synonym">Aranea bruennichi</name>
    <dbReference type="NCBI Taxonomy" id="94029"/>
    <lineage>
        <taxon>Eukaryota</taxon>
        <taxon>Metazoa</taxon>
        <taxon>Ecdysozoa</taxon>
        <taxon>Arthropoda</taxon>
        <taxon>Chelicerata</taxon>
        <taxon>Arachnida</taxon>
        <taxon>Araneae</taxon>
        <taxon>Araneomorphae</taxon>
        <taxon>Entelegynae</taxon>
        <taxon>Araneoidea</taxon>
        <taxon>Araneidae</taxon>
        <taxon>Argiope</taxon>
    </lineage>
</organism>
<dbReference type="GO" id="GO:0003676">
    <property type="term" value="F:nucleic acid binding"/>
    <property type="evidence" value="ECO:0007669"/>
    <property type="project" value="InterPro"/>
</dbReference>
<evidence type="ECO:0000313" key="2">
    <source>
        <dbReference type="EMBL" id="KAF8766643.1"/>
    </source>
</evidence>
<evidence type="ECO:0000313" key="3">
    <source>
        <dbReference type="Proteomes" id="UP000807504"/>
    </source>
</evidence>
<dbReference type="Gene3D" id="3.30.420.10">
    <property type="entry name" value="Ribonuclease H-like superfamily/Ribonuclease H"/>
    <property type="match status" value="1"/>
</dbReference>
<comment type="caution">
    <text evidence="2">The sequence shown here is derived from an EMBL/GenBank/DDBJ whole genome shotgun (WGS) entry which is preliminary data.</text>
</comment>
<dbReference type="Proteomes" id="UP000807504">
    <property type="component" value="Unassembled WGS sequence"/>
</dbReference>
<evidence type="ECO:0000256" key="1">
    <source>
        <dbReference type="SAM" id="MobiDB-lite"/>
    </source>
</evidence>
<dbReference type="InterPro" id="IPR052709">
    <property type="entry name" value="Transposase-MT_Hybrid"/>
</dbReference>
<dbReference type="PANTHER" id="PTHR46060:SF1">
    <property type="entry name" value="MARINER MOS1 TRANSPOSASE-LIKE PROTEIN"/>
    <property type="match status" value="1"/>
</dbReference>
<dbReference type="AlphaFoldDB" id="A0A8T0E4D5"/>
<gene>
    <name evidence="2" type="ORF">HNY73_019687</name>
</gene>
<sequence>MAFVDSTSTKNNEFLNRLEVDVEEGDFIDHWDSGELLFLASSVLRSDRNWASVARSIKPYGEQTRPSDWYTPKISKTLLYEIVAARLGYRKFCARWVPKILTDHHKSQRMASALDFLSRYEDEGEPLLNRIVTGDETWIKYVNPETKEQSKMWAHSDSPTNQKKPGKIFLPEN</sequence>
<keyword evidence="3" id="KW-1185">Reference proteome</keyword>